<protein>
    <submittedName>
        <fullName evidence="5">25140_t:CDS:1</fullName>
    </submittedName>
</protein>
<keyword evidence="1 3" id="KW-0732">Signal</keyword>
<evidence type="ECO:0000259" key="4">
    <source>
        <dbReference type="Pfam" id="PF00149"/>
    </source>
</evidence>
<reference evidence="5" key="1">
    <citation type="submission" date="2021-06" db="EMBL/GenBank/DDBJ databases">
        <authorList>
            <person name="Kallberg Y."/>
            <person name="Tangrot J."/>
            <person name="Rosling A."/>
        </authorList>
    </citation>
    <scope>NUCLEOTIDE SEQUENCE</scope>
    <source>
        <strain evidence="5">FL966</strain>
    </source>
</reference>
<evidence type="ECO:0000256" key="2">
    <source>
        <dbReference type="ARBA" id="ARBA00022801"/>
    </source>
</evidence>
<dbReference type="AlphaFoldDB" id="A0A9N9BWT3"/>
<dbReference type="EMBL" id="CAJVQA010003677">
    <property type="protein sequence ID" value="CAG8580656.1"/>
    <property type="molecule type" value="Genomic_DNA"/>
</dbReference>
<dbReference type="Pfam" id="PF00149">
    <property type="entry name" value="Metallophos"/>
    <property type="match status" value="1"/>
</dbReference>
<feature type="signal peptide" evidence="3">
    <location>
        <begin position="1"/>
        <end position="19"/>
    </location>
</feature>
<dbReference type="InterPro" id="IPR004843">
    <property type="entry name" value="Calcineurin-like_PHP"/>
</dbReference>
<proteinExistence type="predicted"/>
<evidence type="ECO:0000256" key="3">
    <source>
        <dbReference type="SAM" id="SignalP"/>
    </source>
</evidence>
<feature type="chain" id="PRO_5040349133" evidence="3">
    <location>
        <begin position="20"/>
        <end position="368"/>
    </location>
</feature>
<dbReference type="InterPro" id="IPR051558">
    <property type="entry name" value="Metallophosphoesterase_PAP"/>
</dbReference>
<keyword evidence="2" id="KW-0378">Hydrolase</keyword>
<dbReference type="OrthoDB" id="411211at2759"/>
<name>A0A9N9BWT3_9GLOM</name>
<evidence type="ECO:0000256" key="1">
    <source>
        <dbReference type="ARBA" id="ARBA00022729"/>
    </source>
</evidence>
<dbReference type="SUPFAM" id="SSF56300">
    <property type="entry name" value="Metallo-dependent phosphatases"/>
    <property type="match status" value="1"/>
</dbReference>
<dbReference type="Proteomes" id="UP000789759">
    <property type="component" value="Unassembled WGS sequence"/>
</dbReference>
<dbReference type="Gene3D" id="3.60.21.10">
    <property type="match status" value="1"/>
</dbReference>
<sequence>MKFFLLFITFIHLCILVSSTPKGSNLYQRPSCSISDPFPIVFKEEYKGDINFLVIGDWGQHGPGTGQTPVADAMKTWADKNHTTFVLNLGDSFYQTSNASTTNVTDQVDHEGVLSKDDPKWKSYWLDVYGGQLKNVRWFSVAGNHDWYSNVAAEVDYFWDNDSRFFLPSLYYVRKVTFGKDISAVFIHIDTDPFYYNYTAYTRENNLKATLQEFNLYTYDQITARLNWIEQQLIDNQDADWLFVVGHHPLVGDCGLENTAQSYLMYLIPPVLAKHNASGYFNGHTHELSYMAPSSSSGVAYFGSGAGGATLGAGCANPTWSAPFTFGFLSISIPEDGKILSFEFVKANSTDTDPSVIYSGTINSRKCS</sequence>
<dbReference type="GO" id="GO:0016787">
    <property type="term" value="F:hydrolase activity"/>
    <property type="evidence" value="ECO:0007669"/>
    <property type="project" value="UniProtKB-KW"/>
</dbReference>
<organism evidence="5 6">
    <name type="scientific">Cetraspora pellucida</name>
    <dbReference type="NCBI Taxonomy" id="1433469"/>
    <lineage>
        <taxon>Eukaryota</taxon>
        <taxon>Fungi</taxon>
        <taxon>Fungi incertae sedis</taxon>
        <taxon>Mucoromycota</taxon>
        <taxon>Glomeromycotina</taxon>
        <taxon>Glomeromycetes</taxon>
        <taxon>Diversisporales</taxon>
        <taxon>Gigasporaceae</taxon>
        <taxon>Cetraspora</taxon>
    </lineage>
</organism>
<evidence type="ECO:0000313" key="5">
    <source>
        <dbReference type="EMBL" id="CAG8580656.1"/>
    </source>
</evidence>
<dbReference type="PANTHER" id="PTHR10161:SF14">
    <property type="entry name" value="TARTRATE-RESISTANT ACID PHOSPHATASE TYPE 5"/>
    <property type="match status" value="1"/>
</dbReference>
<dbReference type="PANTHER" id="PTHR10161">
    <property type="entry name" value="TARTRATE-RESISTANT ACID PHOSPHATASE TYPE 5"/>
    <property type="match status" value="1"/>
</dbReference>
<feature type="domain" description="Calcineurin-like phosphoesterase" evidence="4">
    <location>
        <begin position="51"/>
        <end position="287"/>
    </location>
</feature>
<accession>A0A9N9BWT3</accession>
<dbReference type="InterPro" id="IPR029052">
    <property type="entry name" value="Metallo-depent_PP-like"/>
</dbReference>
<keyword evidence="6" id="KW-1185">Reference proteome</keyword>
<evidence type="ECO:0000313" key="6">
    <source>
        <dbReference type="Proteomes" id="UP000789759"/>
    </source>
</evidence>
<comment type="caution">
    <text evidence="5">The sequence shown here is derived from an EMBL/GenBank/DDBJ whole genome shotgun (WGS) entry which is preliminary data.</text>
</comment>
<gene>
    <name evidence="5" type="ORF">CPELLU_LOCUS6073</name>
</gene>